<dbReference type="PANTHER" id="PTHR43798">
    <property type="entry name" value="MONOACYLGLYCEROL LIPASE"/>
    <property type="match status" value="1"/>
</dbReference>
<dbReference type="EMBL" id="JAPEVB010000005">
    <property type="protein sequence ID" value="KAJ4387340.1"/>
    <property type="molecule type" value="Genomic_DNA"/>
</dbReference>
<evidence type="ECO:0000256" key="1">
    <source>
        <dbReference type="ARBA" id="ARBA00010088"/>
    </source>
</evidence>
<dbReference type="PRINTS" id="PR00793">
    <property type="entry name" value="PROAMNOPTASE"/>
</dbReference>
<evidence type="ECO:0000256" key="2">
    <source>
        <dbReference type="ARBA" id="ARBA00022801"/>
    </source>
</evidence>
<dbReference type="GO" id="GO:0016020">
    <property type="term" value="C:membrane"/>
    <property type="evidence" value="ECO:0007669"/>
    <property type="project" value="TreeGrafter"/>
</dbReference>
<evidence type="ECO:0000259" key="3">
    <source>
        <dbReference type="Pfam" id="PF00561"/>
    </source>
</evidence>
<dbReference type="InterPro" id="IPR000073">
    <property type="entry name" value="AB_hydrolase_1"/>
</dbReference>
<accession>A0A9W8YP27</accession>
<comment type="caution">
    <text evidence="4">The sequence shown here is derived from an EMBL/GenBank/DDBJ whole genome shotgun (WGS) entry which is preliminary data.</text>
</comment>
<dbReference type="OrthoDB" id="408373at2759"/>
<dbReference type="InterPro" id="IPR002410">
    <property type="entry name" value="Peptidase_S33"/>
</dbReference>
<dbReference type="PRINTS" id="PR00111">
    <property type="entry name" value="ABHYDROLASE"/>
</dbReference>
<dbReference type="SUPFAM" id="SSF53474">
    <property type="entry name" value="alpha/beta-Hydrolases"/>
    <property type="match status" value="1"/>
</dbReference>
<name>A0A9W8YP27_9PEZI</name>
<evidence type="ECO:0000313" key="4">
    <source>
        <dbReference type="EMBL" id="KAJ4387340.1"/>
    </source>
</evidence>
<comment type="similarity">
    <text evidence="1">Belongs to the peptidase S33 family.</text>
</comment>
<keyword evidence="2" id="KW-0378">Hydrolase</keyword>
<feature type="domain" description="AB hydrolase-1" evidence="3">
    <location>
        <begin position="23"/>
        <end position="268"/>
    </location>
</feature>
<dbReference type="Proteomes" id="UP001140453">
    <property type="component" value="Unassembled WGS sequence"/>
</dbReference>
<keyword evidence="5" id="KW-1185">Reference proteome</keyword>
<proteinExistence type="inferred from homology"/>
<protein>
    <recommendedName>
        <fullName evidence="3">AB hydrolase-1 domain-containing protein</fullName>
    </recommendedName>
</protein>
<dbReference type="Gene3D" id="3.40.50.1820">
    <property type="entry name" value="alpha/beta hydrolase"/>
    <property type="match status" value="1"/>
</dbReference>
<dbReference type="Pfam" id="PF00561">
    <property type="entry name" value="Abhydrolase_1"/>
    <property type="match status" value="1"/>
</dbReference>
<dbReference type="GO" id="GO:0006508">
    <property type="term" value="P:proteolysis"/>
    <property type="evidence" value="ECO:0007669"/>
    <property type="project" value="InterPro"/>
</dbReference>
<dbReference type="AlphaFoldDB" id="A0A9W8YP27"/>
<dbReference type="PANTHER" id="PTHR43798:SF33">
    <property type="entry name" value="HYDROLASE, PUTATIVE (AFU_ORTHOLOGUE AFUA_2G14860)-RELATED"/>
    <property type="match status" value="1"/>
</dbReference>
<organism evidence="4 5">
    <name type="scientific">Gnomoniopsis smithogilvyi</name>
    <dbReference type="NCBI Taxonomy" id="1191159"/>
    <lineage>
        <taxon>Eukaryota</taxon>
        <taxon>Fungi</taxon>
        <taxon>Dikarya</taxon>
        <taxon>Ascomycota</taxon>
        <taxon>Pezizomycotina</taxon>
        <taxon>Sordariomycetes</taxon>
        <taxon>Sordariomycetidae</taxon>
        <taxon>Diaporthales</taxon>
        <taxon>Gnomoniaceae</taxon>
        <taxon>Gnomoniopsis</taxon>
    </lineage>
</organism>
<sequence>MVEFVDINGANLAYRICGPNDAPLIITLHGGRGMGDHKSDFSIYSKLGDRFRVLSFDFRGHGQSSRTKPYTFEQIVDDVEGLRIHFSGPAKQVIICGGSFGGFLAQRYAIKYAAYVSHLILRGTAPSHHHEEGAIETLKGRLAKAPSFSEDMLRNKVFGAYESDLEFQLVHFASMPLYKEVFDPDAALRGSLSTVYVAESHNDLYSKTEKYFDYTDTLHLITAKTLIVVGEQDWICPPENSKIIAARVPQSEIIVVEGANHSVHIEKPDIVLARIRRHLDS</sequence>
<gene>
    <name evidence="4" type="ORF">N0V93_007929</name>
</gene>
<reference evidence="4" key="1">
    <citation type="submission" date="2022-10" db="EMBL/GenBank/DDBJ databases">
        <title>Tapping the CABI collections for fungal endophytes: first genome assemblies for Collariella, Neodidymelliopsis, Ascochyta clinopodiicola, Didymella pomorum, Didymosphaeria variabile, Neocosmospora piperis and Neocucurbitaria cava.</title>
        <authorList>
            <person name="Hill R."/>
        </authorList>
    </citation>
    <scope>NUCLEOTIDE SEQUENCE</scope>
    <source>
        <strain evidence="4">IMI 355082</strain>
    </source>
</reference>
<evidence type="ECO:0000313" key="5">
    <source>
        <dbReference type="Proteomes" id="UP001140453"/>
    </source>
</evidence>
<dbReference type="InterPro" id="IPR029058">
    <property type="entry name" value="AB_hydrolase_fold"/>
</dbReference>
<dbReference type="InterPro" id="IPR050266">
    <property type="entry name" value="AB_hydrolase_sf"/>
</dbReference>
<dbReference type="GO" id="GO:0008233">
    <property type="term" value="F:peptidase activity"/>
    <property type="evidence" value="ECO:0007669"/>
    <property type="project" value="InterPro"/>
</dbReference>